<evidence type="ECO:0000256" key="7">
    <source>
        <dbReference type="ARBA" id="ARBA00022691"/>
    </source>
</evidence>
<dbReference type="PANTHER" id="PTHR21210:SF0">
    <property type="entry name" value="TRNA (URACIL-O(2)-)-METHYLTRANSFERASE-RELATED"/>
    <property type="match status" value="1"/>
</dbReference>
<dbReference type="EC" id="2.1.1.211" evidence="11"/>
<dbReference type="GO" id="GO:0005737">
    <property type="term" value="C:cytoplasm"/>
    <property type="evidence" value="ECO:0007669"/>
    <property type="project" value="UniProtKB-SubCell"/>
</dbReference>
<dbReference type="EMBL" id="JAUDFV010000133">
    <property type="protein sequence ID" value="KAL2726674.1"/>
    <property type="molecule type" value="Genomic_DNA"/>
</dbReference>
<comment type="subcellular location">
    <subcellularLocation>
        <location evidence="2 11">Cytoplasm</location>
    </subcellularLocation>
</comment>
<feature type="domain" description="Complex 1 LYR protein" evidence="12">
    <location>
        <begin position="15"/>
        <end position="63"/>
    </location>
</feature>
<dbReference type="GO" id="GO:0030488">
    <property type="term" value="P:tRNA methylation"/>
    <property type="evidence" value="ECO:0007669"/>
    <property type="project" value="UniProtKB-UniRule"/>
</dbReference>
<dbReference type="SUPFAM" id="SSF53335">
    <property type="entry name" value="S-adenosyl-L-methionine-dependent methyltransferases"/>
    <property type="match status" value="1"/>
</dbReference>
<evidence type="ECO:0000313" key="14">
    <source>
        <dbReference type="Proteomes" id="UP001607302"/>
    </source>
</evidence>
<accession>A0ABD2B1T8</accession>
<keyword evidence="4 11" id="KW-0963">Cytoplasm</keyword>
<dbReference type="PANTHER" id="PTHR21210">
    <property type="entry name" value="TRNA (URACIL-O(2)-)-METHYLTRANSFERASE-RELATED"/>
    <property type="match status" value="1"/>
</dbReference>
<dbReference type="Pfam" id="PF07757">
    <property type="entry name" value="AdoMet_MTase"/>
    <property type="match status" value="1"/>
</dbReference>
<dbReference type="GO" id="GO:0141101">
    <property type="term" value="F:tRNA(Ser) (uridine(44)-2'-O-)-methyltransferase activity"/>
    <property type="evidence" value="ECO:0007669"/>
    <property type="project" value="UniProtKB-EC"/>
</dbReference>
<dbReference type="InterPro" id="IPR045291">
    <property type="entry name" value="Complex1_LYR_LYRM9"/>
</dbReference>
<name>A0ABD2B1T8_VESSQ</name>
<evidence type="ECO:0000256" key="1">
    <source>
        <dbReference type="ARBA" id="ARBA00002778"/>
    </source>
</evidence>
<proteinExistence type="inferred from homology"/>
<comment type="function">
    <text evidence="11">Adenosyl-L-methionine (AdoMet)-dependent tRNA (uracil-O(2)-)-methyltransferase.</text>
</comment>
<evidence type="ECO:0000256" key="6">
    <source>
        <dbReference type="ARBA" id="ARBA00022679"/>
    </source>
</evidence>
<dbReference type="Proteomes" id="UP001607302">
    <property type="component" value="Unassembled WGS sequence"/>
</dbReference>
<sequence>MASTVLKNAGIHSPKQLYKFLLRECDKLPKGANEFYKHSIKQSFKQHTVEPDPERVKMIMEKAFSDAKWILQKILFKMNFELVVSEDSGREVSQFWKAIDILLNNPHTINRRILACQRILIAQLKCNQEVYSYIKEIQSLSIKNDVSKDINILIKILKINEYCNIIDSINLENCNENIILYVNELLPRNSQLFCPTLEFTFINRKENYILCLQKSSCKDLNILNNKDKLSLGTHVIYKILYEKEGIISMCIQKIDDVNSHKNIIWLKEKLFPRLIMWVKNEHVKNSFIISSLSLVSPEKYAKLYNELKIKYGTTMVKTWPENTDPSKFVYEDISIATYLILLWENERNENGTKKLQSFLDLGCGNGLLVHILSSEGYPGLGIDLRKRKIWDHFPKNTRLEVQTIVPSASSLFPEIDWLIGNHSDELTPWIPVIAARSSYNCRFFLLPCCAYEFDGKKYQRQSASKSQYSEYISYVKNISEICGFDTQVDKLRIPSTKRICLIGWKRNYSKEDTPLQDKRIQELINIKSSSLKDIIEKDNNEHLFNSWSNNFKPRNPIEQVRNCTQLNKTLISDIIKIVSSQLLRAYNPINLQEKSNKIWNAGGQIDLKHIVKLIPSEMLKQLRNECGGIQTLLKNNGHIFSVIQGRVQFRIPGITPINIKKKRKTSTTHPVKVKPCWFHENHPDGCPNIAVKCNFKH</sequence>
<dbReference type="CDD" id="cd20269">
    <property type="entry name" value="Complex1_LYR_LYRM9"/>
    <property type="match status" value="1"/>
</dbReference>
<evidence type="ECO:0000256" key="11">
    <source>
        <dbReference type="RuleBase" id="RU368004"/>
    </source>
</evidence>
<dbReference type="Pfam" id="PF05347">
    <property type="entry name" value="Complex1_LYR"/>
    <property type="match status" value="1"/>
</dbReference>
<keyword evidence="6 11" id="KW-0808">Transferase</keyword>
<gene>
    <name evidence="13" type="ORF">V1478_006952</name>
</gene>
<evidence type="ECO:0000256" key="9">
    <source>
        <dbReference type="ARBA" id="ARBA00025757"/>
    </source>
</evidence>
<keyword evidence="8 11" id="KW-0819">tRNA processing</keyword>
<dbReference type="AlphaFoldDB" id="A0ABD2B1T8"/>
<evidence type="ECO:0000256" key="2">
    <source>
        <dbReference type="ARBA" id="ARBA00004496"/>
    </source>
</evidence>
<comment type="similarity">
    <text evidence="9">Belongs to the complex I LYR family. LYRM9 subfamily.</text>
</comment>
<evidence type="ECO:0000256" key="8">
    <source>
        <dbReference type="ARBA" id="ARBA00022694"/>
    </source>
</evidence>
<comment type="function">
    <text evidence="1">Probable adenosyl-L-methionine (AdoMet)-dependent tRNA (uracil-O(2)-)-methyltransferase.</text>
</comment>
<evidence type="ECO:0000256" key="10">
    <source>
        <dbReference type="ARBA" id="ARBA00047957"/>
    </source>
</evidence>
<evidence type="ECO:0000256" key="4">
    <source>
        <dbReference type="ARBA" id="ARBA00022490"/>
    </source>
</evidence>
<evidence type="ECO:0000256" key="5">
    <source>
        <dbReference type="ARBA" id="ARBA00022603"/>
    </source>
</evidence>
<organism evidence="13 14">
    <name type="scientific">Vespula squamosa</name>
    <name type="common">Southern yellow jacket</name>
    <name type="synonym">Wasp</name>
    <dbReference type="NCBI Taxonomy" id="30214"/>
    <lineage>
        <taxon>Eukaryota</taxon>
        <taxon>Metazoa</taxon>
        <taxon>Ecdysozoa</taxon>
        <taxon>Arthropoda</taxon>
        <taxon>Hexapoda</taxon>
        <taxon>Insecta</taxon>
        <taxon>Pterygota</taxon>
        <taxon>Neoptera</taxon>
        <taxon>Endopterygota</taxon>
        <taxon>Hymenoptera</taxon>
        <taxon>Apocrita</taxon>
        <taxon>Aculeata</taxon>
        <taxon>Vespoidea</taxon>
        <taxon>Vespidae</taxon>
        <taxon>Vespinae</taxon>
        <taxon>Vespula</taxon>
    </lineage>
</organism>
<dbReference type="InterPro" id="IPR008011">
    <property type="entry name" value="Complex1_LYR_dom"/>
</dbReference>
<comment type="catalytic activity">
    <reaction evidence="10 11">
        <text>uridine(44) in tRNA(Ser) + S-adenosyl-L-methionine = 2'-O-methyluridine(44) in tRNA(Ser) + S-adenosyl-L-homocysteine + H(+)</text>
        <dbReference type="Rhea" id="RHEA:43100"/>
        <dbReference type="Rhea" id="RHEA-COMP:10339"/>
        <dbReference type="Rhea" id="RHEA-COMP:10340"/>
        <dbReference type="ChEBI" id="CHEBI:15378"/>
        <dbReference type="ChEBI" id="CHEBI:57856"/>
        <dbReference type="ChEBI" id="CHEBI:59789"/>
        <dbReference type="ChEBI" id="CHEBI:65315"/>
        <dbReference type="ChEBI" id="CHEBI:74478"/>
        <dbReference type="EC" id="2.1.1.211"/>
    </reaction>
</comment>
<comment type="caution">
    <text evidence="13">The sequence shown here is derived from an EMBL/GenBank/DDBJ whole genome shotgun (WGS) entry which is preliminary data.</text>
</comment>
<dbReference type="InterPro" id="IPR029063">
    <property type="entry name" value="SAM-dependent_MTases_sf"/>
</dbReference>
<keyword evidence="5 11" id="KW-0489">Methyltransferase</keyword>
<reference evidence="13 14" key="1">
    <citation type="journal article" date="2024" name="Ann. Entomol. Soc. Am.">
        <title>Genomic analyses of the southern and eastern yellowjacket wasps (Hymenoptera: Vespidae) reveal evolutionary signatures of social life.</title>
        <authorList>
            <person name="Catto M.A."/>
            <person name="Caine P.B."/>
            <person name="Orr S.E."/>
            <person name="Hunt B.G."/>
            <person name="Goodisman M.A.D."/>
        </authorList>
    </citation>
    <scope>NUCLEOTIDE SEQUENCE [LARGE SCALE GENOMIC DNA]</scope>
    <source>
        <strain evidence="13">233</strain>
        <tissue evidence="13">Head and thorax</tissue>
    </source>
</reference>
<evidence type="ECO:0000259" key="12">
    <source>
        <dbReference type="Pfam" id="PF05347"/>
    </source>
</evidence>
<protein>
    <recommendedName>
        <fullName evidence="11">tRNA (uracil-O(2)-)-methyltransferase</fullName>
        <ecNumber evidence="11">2.1.1.211</ecNumber>
    </recommendedName>
</protein>
<comment type="similarity">
    <text evidence="3 11">Belongs to the TRM44 family.</text>
</comment>
<evidence type="ECO:0000256" key="3">
    <source>
        <dbReference type="ARBA" id="ARBA00009056"/>
    </source>
</evidence>
<evidence type="ECO:0000313" key="13">
    <source>
        <dbReference type="EMBL" id="KAL2726674.1"/>
    </source>
</evidence>
<keyword evidence="14" id="KW-1185">Reference proteome</keyword>
<keyword evidence="7 11" id="KW-0949">S-adenosyl-L-methionine</keyword>
<dbReference type="InterPro" id="IPR011671">
    <property type="entry name" value="tRNA_uracil_MeTrfase"/>
</dbReference>